<evidence type="ECO:0000256" key="1">
    <source>
        <dbReference type="ARBA" id="ARBA00022723"/>
    </source>
</evidence>
<name>A0A0J7NCM7_LASNI</name>
<evidence type="ECO:0000313" key="7">
    <source>
        <dbReference type="EMBL" id="KMQ90335.1"/>
    </source>
</evidence>
<organism evidence="7 8">
    <name type="scientific">Lasius niger</name>
    <name type="common">Black garden ant</name>
    <dbReference type="NCBI Taxonomy" id="67767"/>
    <lineage>
        <taxon>Eukaryota</taxon>
        <taxon>Metazoa</taxon>
        <taxon>Ecdysozoa</taxon>
        <taxon>Arthropoda</taxon>
        <taxon>Hexapoda</taxon>
        <taxon>Insecta</taxon>
        <taxon>Pterygota</taxon>
        <taxon>Neoptera</taxon>
        <taxon>Endopterygota</taxon>
        <taxon>Hymenoptera</taxon>
        <taxon>Apocrita</taxon>
        <taxon>Aculeata</taxon>
        <taxon>Formicoidea</taxon>
        <taxon>Formicidae</taxon>
        <taxon>Formicinae</taxon>
        <taxon>Lasius</taxon>
        <taxon>Lasius</taxon>
    </lineage>
</organism>
<evidence type="ECO:0000313" key="8">
    <source>
        <dbReference type="Proteomes" id="UP000036403"/>
    </source>
</evidence>
<dbReference type="EMBL" id="LBMM01006780">
    <property type="protein sequence ID" value="KMQ90335.1"/>
    <property type="molecule type" value="Genomic_DNA"/>
</dbReference>
<dbReference type="InterPro" id="IPR036236">
    <property type="entry name" value="Znf_C2H2_sf"/>
</dbReference>
<gene>
    <name evidence="7" type="ORF">RF55_9921</name>
</gene>
<keyword evidence="1" id="KW-0479">Metal-binding</keyword>
<feature type="compositionally biased region" description="Low complexity" evidence="5">
    <location>
        <begin position="99"/>
        <end position="110"/>
    </location>
</feature>
<evidence type="ECO:0000256" key="2">
    <source>
        <dbReference type="ARBA" id="ARBA00022771"/>
    </source>
</evidence>
<keyword evidence="3" id="KW-0862">Zinc</keyword>
<protein>
    <recommendedName>
        <fullName evidence="6">BED-type domain-containing protein</fullName>
    </recommendedName>
</protein>
<dbReference type="GO" id="GO:0008270">
    <property type="term" value="F:zinc ion binding"/>
    <property type="evidence" value="ECO:0007669"/>
    <property type="project" value="UniProtKB-KW"/>
</dbReference>
<dbReference type="Pfam" id="PF02892">
    <property type="entry name" value="zf-BED"/>
    <property type="match status" value="1"/>
</dbReference>
<dbReference type="Proteomes" id="UP000036403">
    <property type="component" value="Unassembled WGS sequence"/>
</dbReference>
<dbReference type="PaxDb" id="67767-A0A0J7NCM7"/>
<keyword evidence="2 4" id="KW-0863">Zinc-finger</keyword>
<feature type="domain" description="BED-type" evidence="6">
    <location>
        <begin position="3"/>
        <end position="63"/>
    </location>
</feature>
<evidence type="ECO:0000256" key="5">
    <source>
        <dbReference type="SAM" id="MobiDB-lite"/>
    </source>
</evidence>
<sequence>MGRKKDKVWVEFKINEEQDDGTEKKKTAICNYCNASYSFPNATRMNKHLAYQCSSCPEDIKQSAIDSLKKTSKNEERKRSENDRSDIIDDPQTKRSESDQSACASSSSSSNGNQVVAHKHSVMSN</sequence>
<feature type="region of interest" description="Disordered" evidence="5">
    <location>
        <begin position="66"/>
        <end position="125"/>
    </location>
</feature>
<evidence type="ECO:0000256" key="3">
    <source>
        <dbReference type="ARBA" id="ARBA00022833"/>
    </source>
</evidence>
<dbReference type="PROSITE" id="PS50808">
    <property type="entry name" value="ZF_BED"/>
    <property type="match status" value="1"/>
</dbReference>
<dbReference type="GO" id="GO:0003677">
    <property type="term" value="F:DNA binding"/>
    <property type="evidence" value="ECO:0007669"/>
    <property type="project" value="InterPro"/>
</dbReference>
<evidence type="ECO:0000259" key="6">
    <source>
        <dbReference type="PROSITE" id="PS50808"/>
    </source>
</evidence>
<proteinExistence type="predicted"/>
<dbReference type="InterPro" id="IPR003656">
    <property type="entry name" value="Znf_BED"/>
</dbReference>
<comment type="caution">
    <text evidence="7">The sequence shown here is derived from an EMBL/GenBank/DDBJ whole genome shotgun (WGS) entry which is preliminary data.</text>
</comment>
<reference evidence="7 8" key="1">
    <citation type="submission" date="2015-04" db="EMBL/GenBank/DDBJ databases">
        <title>Lasius niger genome sequencing.</title>
        <authorList>
            <person name="Konorov E.A."/>
            <person name="Nikitin M.A."/>
            <person name="Kirill M.V."/>
            <person name="Chang P."/>
        </authorList>
    </citation>
    <scope>NUCLEOTIDE SEQUENCE [LARGE SCALE GENOMIC DNA]</scope>
    <source>
        <tissue evidence="7">Whole</tissue>
    </source>
</reference>
<evidence type="ECO:0000256" key="4">
    <source>
        <dbReference type="PROSITE-ProRule" id="PRU00027"/>
    </source>
</evidence>
<dbReference type="OrthoDB" id="7552535at2759"/>
<accession>A0A0J7NCM7</accession>
<feature type="compositionally biased region" description="Basic and acidic residues" evidence="5">
    <location>
        <begin position="67"/>
        <end position="98"/>
    </location>
</feature>
<dbReference type="SUPFAM" id="SSF57667">
    <property type="entry name" value="beta-beta-alpha zinc fingers"/>
    <property type="match status" value="1"/>
</dbReference>
<dbReference type="AlphaFoldDB" id="A0A0J7NCM7"/>
<keyword evidence="8" id="KW-1185">Reference proteome</keyword>